<dbReference type="PROSITE" id="PS00028">
    <property type="entry name" value="ZINC_FINGER_C2H2_1"/>
    <property type="match status" value="1"/>
</dbReference>
<evidence type="ECO:0000313" key="2">
    <source>
        <dbReference type="EMBL" id="VDK54908.1"/>
    </source>
</evidence>
<name>A0A183DCP5_9BILA</name>
<dbReference type="InterPro" id="IPR013087">
    <property type="entry name" value="Znf_C2H2_type"/>
</dbReference>
<protein>
    <submittedName>
        <fullName evidence="4">C2H2-type domain-containing protein</fullName>
    </submittedName>
</protein>
<evidence type="ECO:0000313" key="4">
    <source>
        <dbReference type="WBParaSite" id="GPUH_0000649501-mRNA-1"/>
    </source>
</evidence>
<reference evidence="2 3" key="2">
    <citation type="submission" date="2018-11" db="EMBL/GenBank/DDBJ databases">
        <authorList>
            <consortium name="Pathogen Informatics"/>
        </authorList>
    </citation>
    <scope>NUCLEOTIDE SEQUENCE [LARGE SCALE GENOMIC DNA]</scope>
</reference>
<dbReference type="Proteomes" id="UP000271098">
    <property type="component" value="Unassembled WGS sequence"/>
</dbReference>
<dbReference type="EMBL" id="UYRT01015311">
    <property type="protein sequence ID" value="VDK54908.1"/>
    <property type="molecule type" value="Genomic_DNA"/>
</dbReference>
<evidence type="ECO:0000313" key="3">
    <source>
        <dbReference type="Proteomes" id="UP000271098"/>
    </source>
</evidence>
<keyword evidence="3" id="KW-1185">Reference proteome</keyword>
<proteinExistence type="predicted"/>
<dbReference type="WBParaSite" id="GPUH_0000649501-mRNA-1">
    <property type="protein sequence ID" value="GPUH_0000649501-mRNA-1"/>
    <property type="gene ID" value="GPUH_0000649501"/>
</dbReference>
<dbReference type="AlphaFoldDB" id="A0A183DCP5"/>
<gene>
    <name evidence="2" type="ORF">GPUH_LOCUS6484</name>
</gene>
<accession>A0A183DCP5</accession>
<sequence>MPAAPGRSGASSAAPTTLPYCPLCELSFSNEADRERHLNAHPELWDKCPVCMCFETVFPVQTFNDLYKHLLQEHLIKTLRPNVCFLIFNNDLFIF</sequence>
<evidence type="ECO:0000259" key="1">
    <source>
        <dbReference type="PROSITE" id="PS00028"/>
    </source>
</evidence>
<feature type="domain" description="C2H2-type" evidence="1">
    <location>
        <begin position="21"/>
        <end position="41"/>
    </location>
</feature>
<organism evidence="4">
    <name type="scientific">Gongylonema pulchrum</name>
    <dbReference type="NCBI Taxonomy" id="637853"/>
    <lineage>
        <taxon>Eukaryota</taxon>
        <taxon>Metazoa</taxon>
        <taxon>Ecdysozoa</taxon>
        <taxon>Nematoda</taxon>
        <taxon>Chromadorea</taxon>
        <taxon>Rhabditida</taxon>
        <taxon>Spirurina</taxon>
        <taxon>Spiruromorpha</taxon>
        <taxon>Spiruroidea</taxon>
        <taxon>Gongylonematidae</taxon>
        <taxon>Gongylonema</taxon>
    </lineage>
</organism>
<reference evidence="4" key="1">
    <citation type="submission" date="2016-06" db="UniProtKB">
        <authorList>
            <consortium name="WormBaseParasite"/>
        </authorList>
    </citation>
    <scope>IDENTIFICATION</scope>
</reference>